<comment type="subcellular location">
    <subcellularLocation>
        <location evidence="5">Cytoplasm</location>
        <location evidence="5">Cytoskeleton</location>
        <location evidence="5">Microtubule organizing center</location>
    </subcellularLocation>
</comment>
<dbReference type="GO" id="GO:0043015">
    <property type="term" value="F:gamma-tubulin binding"/>
    <property type="evidence" value="ECO:0000318"/>
    <property type="project" value="GO_Central"/>
</dbReference>
<sequence length="845" mass="97736">MEYMDIEASLYPCVVNMLPRGVPEVQARRLVQELARAITSGNNEQASRVVSMYRAEMVRTPEQTQQWGKFEMFVKVLESFGSKEQVLKYLTVLNSVPQESTPFRHRRTASGYLTNATLQRHNSLMTPSRAVSVYAESFENVERLSERRSAVTSAYGGPVPKRPQQHDTPLAYLSNPYYSNMVPEADVLKYISYTLLATTSSLFPISNQVIEIPPNVPNGESGVFHSIFEAALLYQYLSNQVEKFKVASSLSPLKVNFLTVVSERLREYSRVVNQLSSSIASESVKSIYIQIYTQILVFRFYHGYLERFEQLRGDQLISEFDSLRQHGDPLVKNLAEEIFSTLIDLYMEYLLYWLVRGQLKSTHDEFFVSVNKSADPKLGMNFAILKESIPGFIPPAVAQQIYTVGKSYIYLETYLKEIEWASNFSNKYMNKFADLPKSAIGQPFYDLVNEQHAEITAFINDILKSKYYYDETVTVLKDILLMGRGDFIENIIINASDFLMEPVHQLQSYQLTKCLQESVQRSSLRNYLNKHDNNVIINKLDARLLESGHGSVGWDVFTLDYLVDLPLSIVLNVNRPGRKKEYLRIFNFLWRIKKNAFFFQEEWLRNLSLMRDFRKTRRNKPLVRDIVRKMALVNALKNQLELFNRKMESYCFTNIIESKYRDFQKKLTMKENNSNESFNVITLKSGIKFIDGILKPRLEYLHQLRPDAATVGSSGLKQYNIDELDNLHNDYLDSILDNKLLDAHNGKQPGKFTNQYFPVSLIMLMNQMLEFVLSYAELNGILHEILIQLNLQRQDGLNDILARFNLVMKNIVSCFKTFQNNSFALIKDLKLDGNEDMAKLSRILR</sequence>
<dbReference type="RefSeq" id="NP_987004.2">
    <property type="nucleotide sequence ID" value="NM_212066.2"/>
</dbReference>
<dbReference type="GO" id="GO:0051321">
    <property type="term" value="P:meiotic cell cycle"/>
    <property type="evidence" value="ECO:0000318"/>
    <property type="project" value="GO_Central"/>
</dbReference>
<dbReference type="GO" id="GO:0005816">
    <property type="term" value="C:spindle pole body"/>
    <property type="evidence" value="ECO:0007669"/>
    <property type="project" value="UniProtKB-ARBA"/>
</dbReference>
<protein>
    <recommendedName>
        <fullName evidence="5">Spindle pole body component</fullName>
    </recommendedName>
</protein>
<dbReference type="GO" id="GO:0000930">
    <property type="term" value="C:gamma-tubulin complex"/>
    <property type="evidence" value="ECO:0000318"/>
    <property type="project" value="GO_Central"/>
</dbReference>
<reference evidence="9" key="2">
    <citation type="journal article" date="2013" name="G3 (Bethesda)">
        <title>Genomes of Ashbya fungi isolated from insects reveal four mating-type loci, numerous translocations, lack of transposons, and distinct gene duplications.</title>
        <authorList>
            <person name="Dietrich F.S."/>
            <person name="Voegeli S."/>
            <person name="Kuo S."/>
            <person name="Philippsen P."/>
        </authorList>
    </citation>
    <scope>GENOME REANNOTATION</scope>
    <source>
        <strain evidence="9">ATCC 10895 / CBS 109.51 / FGSC 9923 / NRRL Y-1056</strain>
    </source>
</reference>
<proteinExistence type="inferred from homology"/>
<dbReference type="Gene3D" id="1.20.120.1900">
    <property type="entry name" value="Gamma-tubulin complex, C-terminal domain"/>
    <property type="match status" value="1"/>
</dbReference>
<dbReference type="InterPro" id="IPR042241">
    <property type="entry name" value="GCP_C_sf"/>
</dbReference>
<keyword evidence="9" id="KW-1185">Reference proteome</keyword>
<dbReference type="Pfam" id="PF17681">
    <property type="entry name" value="GCP_N_terminal"/>
    <property type="match status" value="1"/>
</dbReference>
<dbReference type="InterPro" id="IPR041470">
    <property type="entry name" value="GCP_N"/>
</dbReference>
<evidence type="ECO:0000313" key="8">
    <source>
        <dbReference type="EMBL" id="AAS54828.2"/>
    </source>
</evidence>
<evidence type="ECO:0000259" key="6">
    <source>
        <dbReference type="Pfam" id="PF04130"/>
    </source>
</evidence>
<evidence type="ECO:0000256" key="3">
    <source>
        <dbReference type="ARBA" id="ARBA00022701"/>
    </source>
</evidence>
<dbReference type="InterPro" id="IPR007259">
    <property type="entry name" value="GCP"/>
</dbReference>
<keyword evidence="4 5" id="KW-0206">Cytoskeleton</keyword>
<reference evidence="8 9" key="1">
    <citation type="journal article" date="2004" name="Science">
        <title>The Ashbya gossypii genome as a tool for mapping the ancient Saccharomyces cerevisiae genome.</title>
        <authorList>
            <person name="Dietrich F.S."/>
            <person name="Voegeli S."/>
            <person name="Brachat S."/>
            <person name="Lerch A."/>
            <person name="Gates K."/>
            <person name="Steiner S."/>
            <person name="Mohr C."/>
            <person name="Pohlmann R."/>
            <person name="Luedi P."/>
            <person name="Choi S."/>
            <person name="Wing R.A."/>
            <person name="Flavier A."/>
            <person name="Gaffney T.D."/>
            <person name="Philippsen P."/>
        </authorList>
    </citation>
    <scope>NUCLEOTIDE SEQUENCE [LARGE SCALE GENOMIC DNA]</scope>
    <source>
        <strain evidence="9">ATCC 10895 / CBS 109.51 / FGSC 9923 / NRRL Y-1056</strain>
    </source>
</reference>
<dbReference type="FunCoup" id="Q74Z68">
    <property type="interactions" value="232"/>
</dbReference>
<evidence type="ECO:0000256" key="4">
    <source>
        <dbReference type="ARBA" id="ARBA00023212"/>
    </source>
</evidence>
<organism evidence="8 9">
    <name type="scientific">Eremothecium gossypii (strain ATCC 10895 / CBS 109.51 / FGSC 9923 / NRRL Y-1056)</name>
    <name type="common">Yeast</name>
    <name type="synonym">Ashbya gossypii</name>
    <dbReference type="NCBI Taxonomy" id="284811"/>
    <lineage>
        <taxon>Eukaryota</taxon>
        <taxon>Fungi</taxon>
        <taxon>Dikarya</taxon>
        <taxon>Ascomycota</taxon>
        <taxon>Saccharomycotina</taxon>
        <taxon>Saccharomycetes</taxon>
        <taxon>Saccharomycetales</taxon>
        <taxon>Saccharomycetaceae</taxon>
        <taxon>Eremothecium</taxon>
    </lineage>
</organism>
<dbReference type="InterPro" id="IPR040457">
    <property type="entry name" value="GCP_C"/>
</dbReference>
<dbReference type="HOGENOM" id="CLU_333507_0_0_1"/>
<dbReference type="GO" id="GO:0000922">
    <property type="term" value="C:spindle pole"/>
    <property type="evidence" value="ECO:0007669"/>
    <property type="project" value="InterPro"/>
</dbReference>
<dbReference type="GO" id="GO:0007020">
    <property type="term" value="P:microtubule nucleation"/>
    <property type="evidence" value="ECO:0000318"/>
    <property type="project" value="GO_Central"/>
</dbReference>
<dbReference type="eggNOG" id="KOG2000">
    <property type="taxonomic scope" value="Eukaryota"/>
</dbReference>
<comment type="similarity">
    <text evidence="1 5">Belongs to the TUBGCP family.</text>
</comment>
<feature type="domain" description="Gamma tubulin complex component protein N-terminal" evidence="7">
    <location>
        <begin position="188"/>
        <end position="466"/>
    </location>
</feature>
<keyword evidence="3 5" id="KW-0493">Microtubule</keyword>
<gene>
    <name evidence="8" type="ORF">AGOS_AGR338C</name>
</gene>
<dbReference type="GO" id="GO:0051225">
    <property type="term" value="P:spindle assembly"/>
    <property type="evidence" value="ECO:0000318"/>
    <property type="project" value="GO_Central"/>
</dbReference>
<evidence type="ECO:0000256" key="1">
    <source>
        <dbReference type="ARBA" id="ARBA00010337"/>
    </source>
</evidence>
<evidence type="ECO:0000256" key="2">
    <source>
        <dbReference type="ARBA" id="ARBA00022490"/>
    </source>
</evidence>
<dbReference type="STRING" id="284811.Q74Z68"/>
<dbReference type="EMBL" id="AE016820">
    <property type="protein sequence ID" value="AAS54828.2"/>
    <property type="molecule type" value="Genomic_DNA"/>
</dbReference>
<dbReference type="OrthoDB" id="5860513at2759"/>
<evidence type="ECO:0000313" key="9">
    <source>
        <dbReference type="Proteomes" id="UP000000591"/>
    </source>
</evidence>
<keyword evidence="2 5" id="KW-0963">Cytoplasm</keyword>
<name>Q74Z68_EREGS</name>
<accession>Q74Z68</accession>
<evidence type="ECO:0000259" key="7">
    <source>
        <dbReference type="Pfam" id="PF17681"/>
    </source>
</evidence>
<dbReference type="PANTHER" id="PTHR19302:SF33">
    <property type="entry name" value="GAMMA-TUBULIN COMPLEX COMPONENT 5"/>
    <property type="match status" value="1"/>
</dbReference>
<dbReference type="GO" id="GO:0005874">
    <property type="term" value="C:microtubule"/>
    <property type="evidence" value="ECO:0007669"/>
    <property type="project" value="UniProtKB-KW"/>
</dbReference>
<dbReference type="GO" id="GO:0000278">
    <property type="term" value="P:mitotic cell cycle"/>
    <property type="evidence" value="ECO:0000318"/>
    <property type="project" value="GO_Central"/>
</dbReference>
<dbReference type="KEGG" id="ago:AGOS_AGR338C"/>
<dbReference type="Pfam" id="PF04130">
    <property type="entry name" value="GCP_C_terminal"/>
    <property type="match status" value="1"/>
</dbReference>
<dbReference type="InParanoid" id="Q74Z68"/>
<dbReference type="OMA" id="LWRIKKN"/>
<dbReference type="AlphaFoldDB" id="Q74Z68"/>
<evidence type="ECO:0000256" key="5">
    <source>
        <dbReference type="RuleBase" id="RU363050"/>
    </source>
</evidence>
<dbReference type="PANTHER" id="PTHR19302">
    <property type="entry name" value="GAMMA TUBULIN COMPLEX PROTEIN"/>
    <property type="match status" value="1"/>
</dbReference>
<feature type="domain" description="Gamma tubulin complex component C-terminal" evidence="6">
    <location>
        <begin position="474"/>
        <end position="841"/>
    </location>
</feature>
<dbReference type="GO" id="GO:0031122">
    <property type="term" value="P:cytoplasmic microtubule organization"/>
    <property type="evidence" value="ECO:0000318"/>
    <property type="project" value="GO_Central"/>
</dbReference>
<dbReference type="Proteomes" id="UP000000591">
    <property type="component" value="Chromosome VII"/>
</dbReference>
<dbReference type="GeneID" id="4623307"/>